<reference evidence="7" key="1">
    <citation type="journal article" date="2005" name="Nature">
        <title>Sequencing of Aspergillus nidulans and comparative analysis with A. fumigatus and A. oryzae.</title>
        <authorList>
            <person name="Galagan J.E."/>
            <person name="Calvo S.E."/>
            <person name="Cuomo C."/>
            <person name="Ma L.J."/>
            <person name="Wortman J.R."/>
            <person name="Batzoglou S."/>
            <person name="Lee S.I."/>
            <person name="Basturkmen M."/>
            <person name="Spevak C.C."/>
            <person name="Clutterbuck J."/>
            <person name="Kapitonov V."/>
            <person name="Jurka J."/>
            <person name="Scazzocchio C."/>
            <person name="Farman M."/>
            <person name="Butler J."/>
            <person name="Purcell S."/>
            <person name="Harris S."/>
            <person name="Braus G.H."/>
            <person name="Draht O."/>
            <person name="Busch S."/>
            <person name="D'Enfert C."/>
            <person name="Bouchier C."/>
            <person name="Goldman G.H."/>
            <person name="Bell-Pedersen D."/>
            <person name="Griffiths-Jones S."/>
            <person name="Doonan J.H."/>
            <person name="Yu J."/>
            <person name="Vienken K."/>
            <person name="Pain A."/>
            <person name="Freitag M."/>
            <person name="Selker E.U."/>
            <person name="Archer D.B."/>
            <person name="Penalva M.A."/>
            <person name="Oakley B.R."/>
            <person name="Momany M."/>
            <person name="Tanaka T."/>
            <person name="Kumagai T."/>
            <person name="Asai K."/>
            <person name="Machida M."/>
            <person name="Nierman W.C."/>
            <person name="Denning D.W."/>
            <person name="Caddick M."/>
            <person name="Hynes M."/>
            <person name="Paoletti M."/>
            <person name="Fischer R."/>
            <person name="Miller B."/>
            <person name="Dyer P."/>
            <person name="Sachs M.S."/>
            <person name="Osmani S.A."/>
            <person name="Birren B.W."/>
        </authorList>
    </citation>
    <scope>NUCLEOTIDE SEQUENCE [LARGE SCALE GENOMIC DNA]</scope>
    <source>
        <strain evidence="7">FGSC A4 / ATCC 38163 / CBS 112.46 / NRRL 194 / M139</strain>
    </source>
</reference>
<dbReference type="GO" id="GO:0004499">
    <property type="term" value="F:N,N-dimethylaniline monooxygenase activity"/>
    <property type="evidence" value="ECO:0007669"/>
    <property type="project" value="InterPro"/>
</dbReference>
<dbReference type="AlphaFoldDB" id="Q5B326"/>
<keyword evidence="3" id="KW-0521">NADP</keyword>
<evidence type="ECO:0000313" key="6">
    <source>
        <dbReference type="EMBL" id="CBF76191.1"/>
    </source>
</evidence>
<dbReference type="GO" id="GO:0050660">
    <property type="term" value="F:flavin adenine dinucleotide binding"/>
    <property type="evidence" value="ECO:0007669"/>
    <property type="project" value="InterPro"/>
</dbReference>
<dbReference type="InParanoid" id="Q5B326"/>
<dbReference type="PANTHER" id="PTHR43098:SF5">
    <property type="entry name" value="DUAL-FUNCTIONAL MONOOXYGENASE_METHYLTRANSFERASE PSOF"/>
    <property type="match status" value="1"/>
</dbReference>
<evidence type="ECO:0000256" key="1">
    <source>
        <dbReference type="ARBA" id="ARBA00022630"/>
    </source>
</evidence>
<dbReference type="InterPro" id="IPR036188">
    <property type="entry name" value="FAD/NAD-bd_sf"/>
</dbReference>
<dbReference type="EMBL" id="BN001303">
    <property type="protein sequence ID" value="CBF76191.1"/>
    <property type="molecule type" value="Genomic_DNA"/>
</dbReference>
<evidence type="ECO:0000256" key="5">
    <source>
        <dbReference type="SAM" id="MobiDB-lite"/>
    </source>
</evidence>
<evidence type="ECO:0008006" key="8">
    <source>
        <dbReference type="Google" id="ProtNLM"/>
    </source>
</evidence>
<dbReference type="STRING" id="227321.Q5B326"/>
<accession>Q5B326</accession>
<name>Q5B326_EMENI</name>
<dbReference type="InterPro" id="IPR020946">
    <property type="entry name" value="Flavin_mOase-like"/>
</dbReference>
<organism evidence="6 7">
    <name type="scientific">Emericella nidulans (strain FGSC A4 / ATCC 38163 / CBS 112.46 / NRRL 194 / M139)</name>
    <name type="common">Aspergillus nidulans</name>
    <dbReference type="NCBI Taxonomy" id="227321"/>
    <lineage>
        <taxon>Eukaryota</taxon>
        <taxon>Fungi</taxon>
        <taxon>Dikarya</taxon>
        <taxon>Ascomycota</taxon>
        <taxon>Pezizomycotina</taxon>
        <taxon>Eurotiomycetes</taxon>
        <taxon>Eurotiomycetidae</taxon>
        <taxon>Eurotiales</taxon>
        <taxon>Aspergillaceae</taxon>
        <taxon>Aspergillus</taxon>
        <taxon>Aspergillus subgen. Nidulantes</taxon>
    </lineage>
</organism>
<reference evidence="7" key="2">
    <citation type="journal article" date="2009" name="Fungal Genet. Biol.">
        <title>The 2008 update of the Aspergillus nidulans genome annotation: a community effort.</title>
        <authorList>
            <person name="Wortman J.R."/>
            <person name="Gilsenan J.M."/>
            <person name="Joardar V."/>
            <person name="Deegan J."/>
            <person name="Clutterbuck J."/>
            <person name="Andersen M.R."/>
            <person name="Archer D."/>
            <person name="Bencina M."/>
            <person name="Braus G."/>
            <person name="Coutinho P."/>
            <person name="von Dohren H."/>
            <person name="Doonan J."/>
            <person name="Driessen A.J."/>
            <person name="Durek P."/>
            <person name="Espeso E."/>
            <person name="Fekete E."/>
            <person name="Flipphi M."/>
            <person name="Estrada C.G."/>
            <person name="Geysens S."/>
            <person name="Goldman G."/>
            <person name="de Groot P.W."/>
            <person name="Hansen K."/>
            <person name="Harris S.D."/>
            <person name="Heinekamp T."/>
            <person name="Helmstaedt K."/>
            <person name="Henrissat B."/>
            <person name="Hofmann G."/>
            <person name="Homan T."/>
            <person name="Horio T."/>
            <person name="Horiuchi H."/>
            <person name="James S."/>
            <person name="Jones M."/>
            <person name="Karaffa L."/>
            <person name="Karanyi Z."/>
            <person name="Kato M."/>
            <person name="Keller N."/>
            <person name="Kelly D.E."/>
            <person name="Kiel J.A."/>
            <person name="Kim J.M."/>
            <person name="van der Klei I.J."/>
            <person name="Klis F.M."/>
            <person name="Kovalchuk A."/>
            <person name="Krasevec N."/>
            <person name="Kubicek C.P."/>
            <person name="Liu B."/>
            <person name="Maccabe A."/>
            <person name="Meyer V."/>
            <person name="Mirabito P."/>
            <person name="Miskei M."/>
            <person name="Mos M."/>
            <person name="Mullins J."/>
            <person name="Nelson D.R."/>
            <person name="Nielsen J."/>
            <person name="Oakley B.R."/>
            <person name="Osmani S.A."/>
            <person name="Pakula T."/>
            <person name="Paszewski A."/>
            <person name="Paulsen I."/>
            <person name="Pilsyk S."/>
            <person name="Pocsi I."/>
            <person name="Punt P.J."/>
            <person name="Ram A.F."/>
            <person name="Ren Q."/>
            <person name="Robellet X."/>
            <person name="Robson G."/>
            <person name="Seiboth B."/>
            <person name="van Solingen P."/>
            <person name="Specht T."/>
            <person name="Sun J."/>
            <person name="Taheri-Talesh N."/>
            <person name="Takeshita N."/>
            <person name="Ussery D."/>
            <person name="vanKuyk P.A."/>
            <person name="Visser H."/>
            <person name="van de Vondervoort P.J."/>
            <person name="de Vries R.P."/>
            <person name="Walton J."/>
            <person name="Xiang X."/>
            <person name="Xiong Y."/>
            <person name="Zeng A.P."/>
            <person name="Brandt B.W."/>
            <person name="Cornell M.J."/>
            <person name="van den Hondel C.A."/>
            <person name="Visser J."/>
            <person name="Oliver S.G."/>
            <person name="Turner G."/>
        </authorList>
    </citation>
    <scope>GENOME REANNOTATION</scope>
    <source>
        <strain evidence="7">FGSC A4 / ATCC 38163 / CBS 112.46 / NRRL 194 / M139</strain>
    </source>
</reference>
<evidence type="ECO:0000256" key="2">
    <source>
        <dbReference type="ARBA" id="ARBA00022827"/>
    </source>
</evidence>
<dbReference type="VEuPathDB" id="FungiDB:AN5054"/>
<dbReference type="KEGG" id="ani:ANIA_05054"/>
<evidence type="ECO:0000256" key="4">
    <source>
        <dbReference type="ARBA" id="ARBA00023002"/>
    </source>
</evidence>
<dbReference type="eggNOG" id="KOG1399">
    <property type="taxonomic scope" value="Eukaryota"/>
</dbReference>
<feature type="region of interest" description="Disordered" evidence="5">
    <location>
        <begin position="148"/>
        <end position="170"/>
    </location>
</feature>
<gene>
    <name evidence="6" type="ORF">ANIA_05054</name>
</gene>
<dbReference type="GO" id="GO:0050661">
    <property type="term" value="F:NADP binding"/>
    <property type="evidence" value="ECO:0007669"/>
    <property type="project" value="InterPro"/>
</dbReference>
<dbReference type="OrthoDB" id="66881at2759"/>
<keyword evidence="7" id="KW-1185">Reference proteome</keyword>
<dbReference type="Gene3D" id="3.50.50.60">
    <property type="entry name" value="FAD/NAD(P)-binding domain"/>
    <property type="match status" value="1"/>
</dbReference>
<evidence type="ECO:0000256" key="3">
    <source>
        <dbReference type="ARBA" id="ARBA00022857"/>
    </source>
</evidence>
<dbReference type="SUPFAM" id="SSF51905">
    <property type="entry name" value="FAD/NAD(P)-binding domain"/>
    <property type="match status" value="1"/>
</dbReference>
<keyword evidence="1" id="KW-0285">Flavoprotein</keyword>
<proteinExistence type="predicted"/>
<protein>
    <recommendedName>
        <fullName evidence="8">FAD/NAD(P)-binding domain-containing protein</fullName>
    </recommendedName>
</protein>
<evidence type="ECO:0000313" key="7">
    <source>
        <dbReference type="Proteomes" id="UP000000560"/>
    </source>
</evidence>
<accession>C8V828</accession>
<dbReference type="HOGENOM" id="CLU_006937_4_0_1"/>
<dbReference type="Pfam" id="PF00743">
    <property type="entry name" value="FMO-like"/>
    <property type="match status" value="1"/>
</dbReference>
<sequence length="284" mass="32735">MAITIPDYDAIVIGGGFSGIRMLWKFQRLGLTARCFDAGSEIGGTWWCNRYPGCRTDREAWVYALRFLPELLEEWDFTERYPSQEEIQWYLRLVVDRYDLRRNIKFRAIVVSAHYGDCDNLWSIRTKDGSMATSRYFLPATGITSTPKEPSFPGLRRSKGRCTQRRPGQSMRSTLKTLESAWSAQEEVKKNFGVTSDIAKKRSDMSSKMVGRGCYNFQLGTFDDSFMDPDANAATANFIRHKIRSIVREPETAEALCQAYLFGARRPPCADRYYETFNRCHVYC</sequence>
<dbReference type="GeneID" id="2872850"/>
<dbReference type="InterPro" id="IPR050775">
    <property type="entry name" value="FAD-binding_Monooxygenases"/>
</dbReference>
<keyword evidence="4" id="KW-0560">Oxidoreductase</keyword>
<keyword evidence="2" id="KW-0274">FAD</keyword>
<dbReference type="Proteomes" id="UP000000560">
    <property type="component" value="Chromosome III"/>
</dbReference>
<dbReference type="PANTHER" id="PTHR43098">
    <property type="entry name" value="L-ORNITHINE N(5)-MONOOXYGENASE-RELATED"/>
    <property type="match status" value="1"/>
</dbReference>
<dbReference type="RefSeq" id="XP_662658.1">
    <property type="nucleotide sequence ID" value="XM_657566.1"/>
</dbReference>